<proteinExistence type="predicted"/>
<name>A0A9P1JF65_BACAS</name>
<dbReference type="Proteomes" id="UP000006562">
    <property type="component" value="Chromosome"/>
</dbReference>
<reference evidence="1 2" key="1">
    <citation type="journal article" date="2011" name="Int. J. Syst. Evol. Microbiol.">
        <title>Relationship of Bacillus amyloliquefaciens clades associated with strains DSM 7T and FZB42T: a proposal for Bacillus amyloliquefaciens subsp. amyloliquefaciens subsp. nov. and Bacillus amyloliquefaciens subsp. plantarum subsp. nov. based on complete genome sequence comparisons.</title>
        <authorList>
            <person name="Borriss R."/>
            <person name="Chen X.H."/>
            <person name="Rueckert C."/>
            <person name="Blom J."/>
            <person name="Becker A."/>
            <person name="Baumgarth B."/>
            <person name="Fan B."/>
            <person name="Pukall R."/>
            <person name="Schumann P."/>
            <person name="Sproer C."/>
            <person name="Junge H."/>
            <person name="Vater J."/>
            <person name="Puhler A."/>
            <person name="Klenk H.P."/>
        </authorList>
    </citation>
    <scope>NUCLEOTIDE SEQUENCE [LARGE SCALE GENOMIC DNA]</scope>
    <source>
        <strain evidence="2">DSM 7</strain>
    </source>
</reference>
<keyword evidence="2" id="KW-1185">Reference proteome</keyword>
<dbReference type="EMBL" id="FN597644">
    <property type="protein sequence ID" value="CBI42048.1"/>
    <property type="molecule type" value="Genomic_DNA"/>
</dbReference>
<evidence type="ECO:0000313" key="1">
    <source>
        <dbReference type="EMBL" id="CBI42048.1"/>
    </source>
</evidence>
<dbReference type="AlphaFoldDB" id="A0A9P1JF65"/>
<evidence type="ECO:0000313" key="2">
    <source>
        <dbReference type="Proteomes" id="UP000006562"/>
    </source>
</evidence>
<sequence>MNCVVINWISAQSNDAYITLDKQRRIYVSSGARKIIGLPDKAPFYLTIGYDDEANRLVCAKPETVKADAAPFKFDKRSYNKAASKVIKAAGFKDEDLPLRFQMIGEEEAAKQPYMAYPSGVYAFDLNRS</sequence>
<protein>
    <submittedName>
        <fullName evidence="1">Uncharacterized protein</fullName>
    </submittedName>
</protein>
<organism evidence="1 2">
    <name type="scientific">Bacillus amyloliquefaciens (strain ATCC 23350 / DSM 7 / BCRC 11601 / CCUG 28519 / NBRC 15535 / NRRL B-14393 / F)</name>
    <dbReference type="NCBI Taxonomy" id="692420"/>
    <lineage>
        <taxon>Bacteria</taxon>
        <taxon>Bacillati</taxon>
        <taxon>Bacillota</taxon>
        <taxon>Bacilli</taxon>
        <taxon>Bacillales</taxon>
        <taxon>Bacillaceae</taxon>
        <taxon>Bacillus</taxon>
        <taxon>Bacillus amyloliquefaciens group</taxon>
    </lineage>
</organism>
<reference evidence="2" key="2">
    <citation type="journal article" date="2011" name="J. Biotechnol.">
        <title>Genome sequence of B. amyloliquefaciens type strain DSM7(T) reveals differences to plant-associated B. amyloliquefaciens FZB42.</title>
        <authorList>
            <person name="Ruckert C."/>
            <person name="Blom J."/>
            <person name="Chen X."/>
            <person name="Reva O."/>
            <person name="Borriss R."/>
        </authorList>
    </citation>
    <scope>NUCLEOTIDE SEQUENCE [LARGE SCALE GENOMIC DNA]</scope>
    <source>
        <strain evidence="2">DSM 7</strain>
    </source>
</reference>
<accession>A0A9P1JF65</accession>
<dbReference type="KEGG" id="bao:BAMF_0922"/>
<gene>
    <name evidence="1" type="ordered locus">BAMF_0922</name>
</gene>